<dbReference type="EMBL" id="EQ973213">
    <property type="protein sequence ID" value="EFR52541.1"/>
    <property type="molecule type" value="Genomic_DNA"/>
</dbReference>
<sequence>MPFRNPASLLPEARLSGVLIPTLRCPEPGTPLAESRLSGRSVPAVRSLGDSFPVLFAFLFISTTTVVII</sequence>
<keyword evidence="2" id="KW-1185">Reference proteome</keyword>
<proteinExistence type="predicted"/>
<dbReference type="Proteomes" id="UP000005101">
    <property type="component" value="Unassembled WGS sequence"/>
</dbReference>
<evidence type="ECO:0000313" key="1">
    <source>
        <dbReference type="EMBL" id="EFR52541.1"/>
    </source>
</evidence>
<evidence type="ECO:0000313" key="2">
    <source>
        <dbReference type="Proteomes" id="UP000005101"/>
    </source>
</evidence>
<reference evidence="1 2" key="1">
    <citation type="submission" date="2008-12" db="EMBL/GenBank/DDBJ databases">
        <title>Annotation of Bacteroides fragilis strain 3_1_12.</title>
        <authorList>
            <consortium name="The Broad Institute Genome Sequencing Platform"/>
            <person name="Ward D."/>
            <person name="Young S.K."/>
            <person name="Kodira C.D."/>
            <person name="Zeng Q."/>
            <person name="Koehrsen M."/>
            <person name="Alvarado L."/>
            <person name="Berlin A."/>
            <person name="Borenstein D."/>
            <person name="Chen Z."/>
            <person name="Engels R."/>
            <person name="Freedman E."/>
            <person name="Gellesch M."/>
            <person name="Goldberg J."/>
            <person name="Griggs A."/>
            <person name="Gujja S."/>
            <person name="Heiman D."/>
            <person name="Hepburn T."/>
            <person name="Howarth C."/>
            <person name="Jen D."/>
            <person name="Larson L."/>
            <person name="Lewis B."/>
            <person name="Mehta T."/>
            <person name="Park D."/>
            <person name="Pearson M."/>
            <person name="Roberts A."/>
            <person name="Saif S."/>
            <person name="Shea T."/>
            <person name="Shenoy N."/>
            <person name="Sisk P."/>
            <person name="Stolte C."/>
            <person name="Sykes S."/>
            <person name="Walk T."/>
            <person name="White J."/>
            <person name="Yandava C."/>
            <person name="Allen-Vercoe E."/>
            <person name="Strauss J."/>
            <person name="Ambrose C."/>
            <person name="Lander E."/>
            <person name="Nusbaum C."/>
            <person name="Galagan J."/>
            <person name="Birren B."/>
        </authorList>
    </citation>
    <scope>NUCLEOTIDE SEQUENCE [LARGE SCALE GENOMIC DNA]</scope>
    <source>
        <strain evidence="1 2">3_1_12</strain>
    </source>
</reference>
<accession>A0ABN0BI40</accession>
<organism evidence="1 2">
    <name type="scientific">Bacteroides fragilis 3_1_12</name>
    <dbReference type="NCBI Taxonomy" id="457424"/>
    <lineage>
        <taxon>Bacteria</taxon>
        <taxon>Pseudomonadati</taxon>
        <taxon>Bacteroidota</taxon>
        <taxon>Bacteroidia</taxon>
        <taxon>Bacteroidales</taxon>
        <taxon>Bacteroidaceae</taxon>
        <taxon>Bacteroides</taxon>
    </lineage>
</organism>
<name>A0ABN0BI40_BACFG</name>
<gene>
    <name evidence="1" type="ORF">BFAG_01236</name>
</gene>
<protein>
    <submittedName>
        <fullName evidence="1">Uncharacterized protein</fullName>
    </submittedName>
</protein>